<dbReference type="OrthoDB" id="8256100at2"/>
<evidence type="ECO:0000313" key="2">
    <source>
        <dbReference type="EMBL" id="TCT02914.1"/>
    </source>
</evidence>
<gene>
    <name evidence="2" type="ORF">EDC64_11186</name>
</gene>
<dbReference type="Proteomes" id="UP000294664">
    <property type="component" value="Unassembled WGS sequence"/>
</dbReference>
<organism evidence="2 3">
    <name type="scientific">Aquabacter spiritensis</name>
    <dbReference type="NCBI Taxonomy" id="933073"/>
    <lineage>
        <taxon>Bacteria</taxon>
        <taxon>Pseudomonadati</taxon>
        <taxon>Pseudomonadota</taxon>
        <taxon>Alphaproteobacteria</taxon>
        <taxon>Hyphomicrobiales</taxon>
        <taxon>Xanthobacteraceae</taxon>
        <taxon>Aquabacter</taxon>
    </lineage>
</organism>
<sequence length="97" mass="9718">MKPASALLIGIAFGVVIAGPAFSQAGNDPRPPTAPGPALPEPAPGETLSDQLERHEGVIPPARNLDPELSHPAPATGTMPVIPPPGSPGGDPTIQPK</sequence>
<dbReference type="RefSeq" id="WP_132033383.1">
    <property type="nucleotide sequence ID" value="NZ_SMAI01000011.1"/>
</dbReference>
<dbReference type="EMBL" id="SMAI01000011">
    <property type="protein sequence ID" value="TCT02914.1"/>
    <property type="molecule type" value="Genomic_DNA"/>
</dbReference>
<reference evidence="2 3" key="1">
    <citation type="submission" date="2019-03" db="EMBL/GenBank/DDBJ databases">
        <title>Genomic Encyclopedia of Type Strains, Phase IV (KMG-IV): sequencing the most valuable type-strain genomes for metagenomic binning, comparative biology and taxonomic classification.</title>
        <authorList>
            <person name="Goeker M."/>
        </authorList>
    </citation>
    <scope>NUCLEOTIDE SEQUENCE [LARGE SCALE GENOMIC DNA]</scope>
    <source>
        <strain evidence="2 3">DSM 9035</strain>
    </source>
</reference>
<comment type="caution">
    <text evidence="2">The sequence shown here is derived from an EMBL/GenBank/DDBJ whole genome shotgun (WGS) entry which is preliminary data.</text>
</comment>
<accession>A0A4R3LQS4</accession>
<keyword evidence="3" id="KW-1185">Reference proteome</keyword>
<dbReference type="AlphaFoldDB" id="A0A4R3LQS4"/>
<evidence type="ECO:0000256" key="1">
    <source>
        <dbReference type="SAM" id="MobiDB-lite"/>
    </source>
</evidence>
<name>A0A4R3LQS4_9HYPH</name>
<proteinExistence type="predicted"/>
<evidence type="ECO:0000313" key="3">
    <source>
        <dbReference type="Proteomes" id="UP000294664"/>
    </source>
</evidence>
<feature type="region of interest" description="Disordered" evidence="1">
    <location>
        <begin position="21"/>
        <end position="97"/>
    </location>
</feature>
<feature type="compositionally biased region" description="Pro residues" evidence="1">
    <location>
        <begin position="29"/>
        <end position="43"/>
    </location>
</feature>
<protein>
    <submittedName>
        <fullName evidence="2">Uncharacterized protein</fullName>
    </submittedName>
</protein>